<proteinExistence type="predicted"/>
<reference evidence="7 8" key="1">
    <citation type="submission" date="2019-07" db="EMBL/GenBank/DDBJ databases">
        <title>Draft genome assembly of a fouling barnacle, Amphibalanus amphitrite (Darwin, 1854): The first reference genome for Thecostraca.</title>
        <authorList>
            <person name="Kim W."/>
        </authorList>
    </citation>
    <scope>NUCLEOTIDE SEQUENCE [LARGE SCALE GENOMIC DNA]</scope>
    <source>
        <strain evidence="7">SNU_AA5</strain>
        <tissue evidence="7">Soma without cirri and trophi</tissue>
    </source>
</reference>
<dbReference type="AlphaFoldDB" id="A0A6A4W545"/>
<name>A0A6A4W545_AMPAM</name>
<protein>
    <submittedName>
        <fullName evidence="7">Sodium bicarbonate transporter-like protein 11</fullName>
    </submittedName>
</protein>
<dbReference type="InterPro" id="IPR003020">
    <property type="entry name" value="HCO3_transpt_euk"/>
</dbReference>
<keyword evidence="4 5" id="KW-0472">Membrane</keyword>
<keyword evidence="2 5" id="KW-0812">Transmembrane</keyword>
<evidence type="ECO:0000256" key="5">
    <source>
        <dbReference type="SAM" id="Phobius"/>
    </source>
</evidence>
<evidence type="ECO:0000256" key="3">
    <source>
        <dbReference type="ARBA" id="ARBA00022989"/>
    </source>
</evidence>
<dbReference type="Pfam" id="PF00955">
    <property type="entry name" value="HCO3_cotransp"/>
    <property type="match status" value="1"/>
</dbReference>
<gene>
    <name evidence="7" type="primary">SLC4A11_2</name>
    <name evidence="7" type="ORF">FJT64_027052</name>
</gene>
<evidence type="ECO:0000256" key="1">
    <source>
        <dbReference type="ARBA" id="ARBA00004141"/>
    </source>
</evidence>
<dbReference type="OrthoDB" id="6377480at2759"/>
<dbReference type="GO" id="GO:0005452">
    <property type="term" value="F:solute:inorganic anion antiporter activity"/>
    <property type="evidence" value="ECO:0007669"/>
    <property type="project" value="InterPro"/>
</dbReference>
<keyword evidence="8" id="KW-1185">Reference proteome</keyword>
<evidence type="ECO:0000256" key="4">
    <source>
        <dbReference type="ARBA" id="ARBA00023136"/>
    </source>
</evidence>
<dbReference type="PANTHER" id="PTHR11453">
    <property type="entry name" value="ANION EXCHANGE PROTEIN"/>
    <property type="match status" value="1"/>
</dbReference>
<dbReference type="GO" id="GO:0006820">
    <property type="term" value="P:monoatomic anion transport"/>
    <property type="evidence" value="ECO:0007669"/>
    <property type="project" value="InterPro"/>
</dbReference>
<dbReference type="Gene3D" id="2.40.70.10">
    <property type="entry name" value="Acid Proteases"/>
    <property type="match status" value="1"/>
</dbReference>
<evidence type="ECO:0000313" key="7">
    <source>
        <dbReference type="EMBL" id="KAF0300439.1"/>
    </source>
</evidence>
<feature type="transmembrane region" description="Helical" evidence="5">
    <location>
        <begin position="179"/>
        <end position="199"/>
    </location>
</feature>
<evidence type="ECO:0000256" key="2">
    <source>
        <dbReference type="ARBA" id="ARBA00022692"/>
    </source>
</evidence>
<evidence type="ECO:0000313" key="8">
    <source>
        <dbReference type="Proteomes" id="UP000440578"/>
    </source>
</evidence>
<sequence length="244" mass="27363">MEVETGEVDALVSDLFTCAEERPSLVKPPIKVDVSINGQSVQMELDTGAAVSVCTYRRFKELWPDGDRLLQPSSRLLRTFSGEKLSVRGVGLCFVVAKALGMGGGGIKLSFDLKTLKTAFEEASVLRFTYEVGGNKIAFLDTMVEKLDDGMCSTSVYRKTTDEGHFIKNICDDFELDFFSMYCAVGLWNSFFIMLYSVFDVSRLMRWSTRSTEEIFALFISIAFCVDASRDTYHNVRKSNLEAK</sequence>
<evidence type="ECO:0000259" key="6">
    <source>
        <dbReference type="Pfam" id="PF00955"/>
    </source>
</evidence>
<comment type="caution">
    <text evidence="7">The sequence shown here is derived from an EMBL/GenBank/DDBJ whole genome shotgun (WGS) entry which is preliminary data.</text>
</comment>
<feature type="domain" description="Bicarbonate transporter-like transmembrane" evidence="6">
    <location>
        <begin position="167"/>
        <end position="241"/>
    </location>
</feature>
<dbReference type="SUPFAM" id="SSF50630">
    <property type="entry name" value="Acid proteases"/>
    <property type="match status" value="1"/>
</dbReference>
<comment type="subcellular location">
    <subcellularLocation>
        <location evidence="1">Membrane</location>
        <topology evidence="1">Multi-pass membrane protein</topology>
    </subcellularLocation>
</comment>
<organism evidence="7 8">
    <name type="scientific">Amphibalanus amphitrite</name>
    <name type="common">Striped barnacle</name>
    <name type="synonym">Balanus amphitrite</name>
    <dbReference type="NCBI Taxonomy" id="1232801"/>
    <lineage>
        <taxon>Eukaryota</taxon>
        <taxon>Metazoa</taxon>
        <taxon>Ecdysozoa</taxon>
        <taxon>Arthropoda</taxon>
        <taxon>Crustacea</taxon>
        <taxon>Multicrustacea</taxon>
        <taxon>Cirripedia</taxon>
        <taxon>Thoracica</taxon>
        <taxon>Thoracicalcarea</taxon>
        <taxon>Balanomorpha</taxon>
        <taxon>Balanoidea</taxon>
        <taxon>Balanidae</taxon>
        <taxon>Amphibalaninae</taxon>
        <taxon>Amphibalanus</taxon>
    </lineage>
</organism>
<dbReference type="Proteomes" id="UP000440578">
    <property type="component" value="Unassembled WGS sequence"/>
</dbReference>
<dbReference type="PANTHER" id="PTHR11453:SF127">
    <property type="entry name" value="SOLUTE CARRIER FAMILY 4 MEMBER 11"/>
    <property type="match status" value="1"/>
</dbReference>
<dbReference type="InterPro" id="IPR021109">
    <property type="entry name" value="Peptidase_aspartic_dom_sf"/>
</dbReference>
<dbReference type="EMBL" id="VIIS01001263">
    <property type="protein sequence ID" value="KAF0300439.1"/>
    <property type="molecule type" value="Genomic_DNA"/>
</dbReference>
<dbReference type="InterPro" id="IPR011531">
    <property type="entry name" value="HCO3_transpt-like_TM_dom"/>
</dbReference>
<accession>A0A6A4W545</accession>
<keyword evidence="3 5" id="KW-1133">Transmembrane helix</keyword>
<dbReference type="GO" id="GO:0050801">
    <property type="term" value="P:monoatomic ion homeostasis"/>
    <property type="evidence" value="ECO:0007669"/>
    <property type="project" value="TreeGrafter"/>
</dbReference>
<dbReference type="GO" id="GO:0016323">
    <property type="term" value="C:basolateral plasma membrane"/>
    <property type="evidence" value="ECO:0007669"/>
    <property type="project" value="TreeGrafter"/>
</dbReference>